<accession>A0A2I2KNB6</accession>
<feature type="region of interest" description="Disordered" evidence="1">
    <location>
        <begin position="1"/>
        <end position="56"/>
    </location>
</feature>
<name>A0A2I2KNB6_9ACTN</name>
<sequence>MSDAPTDPGPEHAESDPADRAAAPTDPSSTGPAGPSDPPTDDGRPPLRPVDWDGSFSRTWNSRYANEVMNRLAAEHELEWDEREHDERMREFRDKANAEADARDARAREERQRAWERALDEATSADDARSRLFDKLDRLDRSSGVAEASPEADDHGSSDGR</sequence>
<evidence type="ECO:0000256" key="1">
    <source>
        <dbReference type="SAM" id="MobiDB-lite"/>
    </source>
</evidence>
<evidence type="ECO:0000313" key="2">
    <source>
        <dbReference type="EMBL" id="SNQ47146.1"/>
    </source>
</evidence>
<protein>
    <submittedName>
        <fullName evidence="2">Uncharacterized protein</fullName>
    </submittedName>
</protein>
<feature type="region of interest" description="Disordered" evidence="1">
    <location>
        <begin position="136"/>
        <end position="161"/>
    </location>
</feature>
<organism evidence="2 3">
    <name type="scientific">Frankia canadensis</name>
    <dbReference type="NCBI Taxonomy" id="1836972"/>
    <lineage>
        <taxon>Bacteria</taxon>
        <taxon>Bacillati</taxon>
        <taxon>Actinomycetota</taxon>
        <taxon>Actinomycetes</taxon>
        <taxon>Frankiales</taxon>
        <taxon>Frankiaceae</taxon>
        <taxon>Frankia</taxon>
    </lineage>
</organism>
<dbReference type="EMBL" id="FZMO01000082">
    <property type="protein sequence ID" value="SNQ47146.1"/>
    <property type="molecule type" value="Genomic_DNA"/>
</dbReference>
<keyword evidence="3" id="KW-1185">Reference proteome</keyword>
<proteinExistence type="predicted"/>
<feature type="compositionally biased region" description="Low complexity" evidence="1">
    <location>
        <begin position="20"/>
        <end position="29"/>
    </location>
</feature>
<dbReference type="AlphaFoldDB" id="A0A2I2KNB6"/>
<dbReference type="Proteomes" id="UP000234331">
    <property type="component" value="Unassembled WGS sequence"/>
</dbReference>
<feature type="compositionally biased region" description="Basic and acidic residues" evidence="1">
    <location>
        <begin position="9"/>
        <end position="19"/>
    </location>
</feature>
<evidence type="ECO:0000313" key="3">
    <source>
        <dbReference type="Proteomes" id="UP000234331"/>
    </source>
</evidence>
<gene>
    <name evidence="2" type="ORF">FRACA_1720003</name>
</gene>
<feature type="region of interest" description="Disordered" evidence="1">
    <location>
        <begin position="79"/>
        <end position="111"/>
    </location>
</feature>
<reference evidence="2 3" key="1">
    <citation type="submission" date="2017-06" db="EMBL/GenBank/DDBJ databases">
        <authorList>
            <person name="Kim H.J."/>
            <person name="Triplett B.A."/>
        </authorList>
    </citation>
    <scope>NUCLEOTIDE SEQUENCE [LARGE SCALE GENOMIC DNA]</scope>
    <source>
        <strain evidence="2">FRACA_ARgP5</strain>
    </source>
</reference>
<feature type="compositionally biased region" description="Basic and acidic residues" evidence="1">
    <location>
        <begin position="152"/>
        <end position="161"/>
    </location>
</feature>